<sequence length="59" mass="7060">MVITPLCYITTDEDYSFYRRSSEDCWEIAMGESWEPVYAHVEIEALFQKHILKEITENK</sequence>
<accession>X1AB50</accession>
<proteinExistence type="predicted"/>
<reference evidence="1" key="1">
    <citation type="journal article" date="2014" name="Front. Microbiol.">
        <title>High frequency of phylogenetically diverse reductive dehalogenase-homologous genes in deep subseafloor sedimentary metagenomes.</title>
        <authorList>
            <person name="Kawai M."/>
            <person name="Futagami T."/>
            <person name="Toyoda A."/>
            <person name="Takaki Y."/>
            <person name="Nishi S."/>
            <person name="Hori S."/>
            <person name="Arai W."/>
            <person name="Tsubouchi T."/>
            <person name="Morono Y."/>
            <person name="Uchiyama I."/>
            <person name="Ito T."/>
            <person name="Fujiyama A."/>
            <person name="Inagaki F."/>
            <person name="Takami H."/>
        </authorList>
    </citation>
    <scope>NUCLEOTIDE SEQUENCE</scope>
    <source>
        <strain evidence="1">Expedition CK06-06</strain>
    </source>
</reference>
<evidence type="ECO:0000313" key="1">
    <source>
        <dbReference type="EMBL" id="GAG79014.1"/>
    </source>
</evidence>
<dbReference type="EMBL" id="BART01013605">
    <property type="protein sequence ID" value="GAG79014.1"/>
    <property type="molecule type" value="Genomic_DNA"/>
</dbReference>
<comment type="caution">
    <text evidence="1">The sequence shown here is derived from an EMBL/GenBank/DDBJ whole genome shotgun (WGS) entry which is preliminary data.</text>
</comment>
<dbReference type="AlphaFoldDB" id="X1AB50"/>
<protein>
    <submittedName>
        <fullName evidence="1">Uncharacterized protein</fullName>
    </submittedName>
</protein>
<organism evidence="1">
    <name type="scientific">marine sediment metagenome</name>
    <dbReference type="NCBI Taxonomy" id="412755"/>
    <lineage>
        <taxon>unclassified sequences</taxon>
        <taxon>metagenomes</taxon>
        <taxon>ecological metagenomes</taxon>
    </lineage>
</organism>
<name>X1AB50_9ZZZZ</name>
<gene>
    <name evidence="1" type="ORF">S01H4_27713</name>
</gene>